<dbReference type="InterPro" id="IPR027379">
    <property type="entry name" value="CLS_N"/>
</dbReference>
<keyword evidence="12 16" id="KW-0472">Membrane</keyword>
<gene>
    <name evidence="18" type="ORF">C8N30_3391</name>
</gene>
<evidence type="ECO:0000256" key="10">
    <source>
        <dbReference type="ARBA" id="ARBA00022989"/>
    </source>
</evidence>
<dbReference type="CDD" id="cd09112">
    <property type="entry name" value="PLDc_CLS_2"/>
    <property type="match status" value="1"/>
</dbReference>
<accession>A0A420DJ50</accession>
<keyword evidence="11" id="KW-0443">Lipid metabolism</keyword>
<dbReference type="PANTHER" id="PTHR21248">
    <property type="entry name" value="CARDIOLIPIN SYNTHASE"/>
    <property type="match status" value="1"/>
</dbReference>
<dbReference type="SUPFAM" id="SSF56024">
    <property type="entry name" value="Phospholipase D/nuclease"/>
    <property type="match status" value="2"/>
</dbReference>
<name>A0A420DJ50_9RHOB</name>
<keyword evidence="13" id="KW-0594">Phospholipid biosynthesis</keyword>
<dbReference type="Gene3D" id="3.30.870.10">
    <property type="entry name" value="Endonuclease Chain A"/>
    <property type="match status" value="2"/>
</dbReference>
<evidence type="ECO:0000256" key="6">
    <source>
        <dbReference type="ARBA" id="ARBA00022525"/>
    </source>
</evidence>
<comment type="subcellular location">
    <subcellularLocation>
        <location evidence="3">Cell membrane</location>
        <topology evidence="3">Multi-pass membrane protein</topology>
    </subcellularLocation>
    <subcellularLocation>
        <location evidence="2">Secreted</location>
    </subcellularLocation>
</comment>
<dbReference type="PANTHER" id="PTHR21248:SF20">
    <property type="entry name" value="CARDIOLIPIN SYNTHASE YWIE-RELATED"/>
    <property type="match status" value="1"/>
</dbReference>
<dbReference type="AlphaFoldDB" id="A0A420DJ50"/>
<evidence type="ECO:0000256" key="9">
    <source>
        <dbReference type="ARBA" id="ARBA00022737"/>
    </source>
</evidence>
<dbReference type="CDD" id="cd09110">
    <property type="entry name" value="PLDc_CLS_1"/>
    <property type="match status" value="1"/>
</dbReference>
<evidence type="ECO:0000256" key="11">
    <source>
        <dbReference type="ARBA" id="ARBA00023098"/>
    </source>
</evidence>
<evidence type="ECO:0000313" key="18">
    <source>
        <dbReference type="EMBL" id="RKE94270.1"/>
    </source>
</evidence>
<dbReference type="GO" id="GO:0008808">
    <property type="term" value="F:cardiolipin synthase activity"/>
    <property type="evidence" value="ECO:0007669"/>
    <property type="project" value="UniProtKB-UniRule"/>
</dbReference>
<dbReference type="STRING" id="1443111.Z949_1088"/>
<evidence type="ECO:0000256" key="16">
    <source>
        <dbReference type="SAM" id="Phobius"/>
    </source>
</evidence>
<keyword evidence="14" id="KW-1208">Phospholipid metabolism</keyword>
<keyword evidence="4" id="KW-1003">Cell membrane</keyword>
<evidence type="ECO:0000256" key="14">
    <source>
        <dbReference type="ARBA" id="ARBA00023264"/>
    </source>
</evidence>
<evidence type="ECO:0000256" key="1">
    <source>
        <dbReference type="ARBA" id="ARBA00003145"/>
    </source>
</evidence>
<evidence type="ECO:0000256" key="12">
    <source>
        <dbReference type="ARBA" id="ARBA00023136"/>
    </source>
</evidence>
<keyword evidence="8 16" id="KW-0812">Transmembrane</keyword>
<dbReference type="InterPro" id="IPR022924">
    <property type="entry name" value="Cardiolipin_synthase"/>
</dbReference>
<feature type="domain" description="PLD phosphodiesterase" evidence="17">
    <location>
        <begin position="215"/>
        <end position="242"/>
    </location>
</feature>
<dbReference type="GO" id="GO:0032049">
    <property type="term" value="P:cardiolipin biosynthetic process"/>
    <property type="evidence" value="ECO:0007669"/>
    <property type="project" value="UniProtKB-UniRule"/>
</dbReference>
<keyword evidence="7" id="KW-0808">Transferase</keyword>
<comment type="function">
    <text evidence="1">Could be a virulence factor.</text>
</comment>
<dbReference type="Pfam" id="PF13091">
    <property type="entry name" value="PLDc_2"/>
    <property type="match status" value="2"/>
</dbReference>
<dbReference type="Pfam" id="PF13396">
    <property type="entry name" value="PLDc_N"/>
    <property type="match status" value="1"/>
</dbReference>
<feature type="transmembrane region" description="Helical" evidence="16">
    <location>
        <begin position="6"/>
        <end position="23"/>
    </location>
</feature>
<dbReference type="GO" id="GO:0005576">
    <property type="term" value="C:extracellular region"/>
    <property type="evidence" value="ECO:0007669"/>
    <property type="project" value="UniProtKB-SubCell"/>
</dbReference>
<evidence type="ECO:0000256" key="15">
    <source>
        <dbReference type="NCBIfam" id="TIGR04265"/>
    </source>
</evidence>
<feature type="transmembrane region" description="Helical" evidence="16">
    <location>
        <begin position="35"/>
        <end position="53"/>
    </location>
</feature>
<keyword evidence="10 16" id="KW-1133">Transmembrane helix</keyword>
<dbReference type="NCBIfam" id="TIGR04265">
    <property type="entry name" value="bac_cardiolipin"/>
    <property type="match status" value="1"/>
</dbReference>
<keyword evidence="5" id="KW-0444">Lipid biosynthesis</keyword>
<keyword evidence="19" id="KW-1185">Reference proteome</keyword>
<dbReference type="RefSeq" id="WP_025061693.1">
    <property type="nucleotide sequence ID" value="NZ_RAQK01000002.1"/>
</dbReference>
<evidence type="ECO:0000256" key="3">
    <source>
        <dbReference type="ARBA" id="ARBA00004651"/>
    </source>
</evidence>
<dbReference type="InterPro" id="IPR025202">
    <property type="entry name" value="PLD-like_dom"/>
</dbReference>
<organism evidence="18 19">
    <name type="scientific">Sulfitobacter guttiformis</name>
    <dbReference type="NCBI Taxonomy" id="74349"/>
    <lineage>
        <taxon>Bacteria</taxon>
        <taxon>Pseudomonadati</taxon>
        <taxon>Pseudomonadota</taxon>
        <taxon>Alphaproteobacteria</taxon>
        <taxon>Rhodobacterales</taxon>
        <taxon>Roseobacteraceae</taxon>
        <taxon>Sulfitobacter</taxon>
    </lineage>
</organism>
<feature type="domain" description="PLD phosphodiesterase" evidence="17">
    <location>
        <begin position="395"/>
        <end position="422"/>
    </location>
</feature>
<dbReference type="PROSITE" id="PS50035">
    <property type="entry name" value="PLD"/>
    <property type="match status" value="2"/>
</dbReference>
<evidence type="ECO:0000256" key="13">
    <source>
        <dbReference type="ARBA" id="ARBA00023209"/>
    </source>
</evidence>
<comment type="caution">
    <text evidence="18">The sequence shown here is derived from an EMBL/GenBank/DDBJ whole genome shotgun (WGS) entry which is preliminary data.</text>
</comment>
<evidence type="ECO:0000256" key="2">
    <source>
        <dbReference type="ARBA" id="ARBA00004613"/>
    </source>
</evidence>
<proteinExistence type="predicted"/>
<dbReference type="InterPro" id="IPR001736">
    <property type="entry name" value="PLipase_D/transphosphatidylase"/>
</dbReference>
<dbReference type="EMBL" id="RAQK01000002">
    <property type="protein sequence ID" value="RKE94270.1"/>
    <property type="molecule type" value="Genomic_DNA"/>
</dbReference>
<dbReference type="EC" id="2.7.8.-" evidence="15"/>
<evidence type="ECO:0000256" key="4">
    <source>
        <dbReference type="ARBA" id="ARBA00022475"/>
    </source>
</evidence>
<evidence type="ECO:0000259" key="17">
    <source>
        <dbReference type="PROSITE" id="PS50035"/>
    </source>
</evidence>
<keyword evidence="9" id="KW-0677">Repeat</keyword>
<keyword evidence="6" id="KW-0964">Secreted</keyword>
<evidence type="ECO:0000256" key="7">
    <source>
        <dbReference type="ARBA" id="ARBA00022679"/>
    </source>
</evidence>
<sequence>MSIEIIFQILFSAYLVLVTVFLISENRAPKSTFAWMLLFIILPIFGLVIYLFVGRGYQTFARHLHLKQQGSTADIRAVLQDASAQHDAALALMEKEQSLAARVATLVNSNASSRITTSNRIAVLQDAEATYPVLVAAMEQAKSSIHLSFYILNDDVFGNEVLTVLIRKASQGLHVRILFDPIGSFRGLSQRYLRNARAAGIEIHPSPSLWQVQAISYRNHRKIAVIDGSIGFTGGLNIGDEYLDPPKGFDRWRDTHVRLTGSAVWSLQAIFLTEWENATGEILDPAHLFPAVSPPDRTANLPVQICLSGPDTSSAAIRQLYFELIVSAKSQVLIQSPFFILDETLAEALKLKALSGVDVQVMISPNGPRQFLPFWAANTYALDVARAGVKVHHYTAGFMHAKTVCVDGEISSIGSANWDIRSFSINYELTAVIYDGDVSQQLVEAFGRDLVDCRPFDVERYQSLGHLLRFRDSVARLASPLL</sequence>
<evidence type="ECO:0000313" key="19">
    <source>
        <dbReference type="Proteomes" id="UP000284407"/>
    </source>
</evidence>
<dbReference type="Proteomes" id="UP000284407">
    <property type="component" value="Unassembled WGS sequence"/>
</dbReference>
<evidence type="ECO:0000256" key="8">
    <source>
        <dbReference type="ARBA" id="ARBA00022692"/>
    </source>
</evidence>
<evidence type="ECO:0000256" key="5">
    <source>
        <dbReference type="ARBA" id="ARBA00022516"/>
    </source>
</evidence>
<protein>
    <recommendedName>
        <fullName evidence="15">Cardiolipin synthase</fullName>
        <ecNumber evidence="15">2.7.8.-</ecNumber>
    </recommendedName>
</protein>
<dbReference type="GO" id="GO:0005886">
    <property type="term" value="C:plasma membrane"/>
    <property type="evidence" value="ECO:0007669"/>
    <property type="project" value="UniProtKB-SubCell"/>
</dbReference>
<dbReference type="SMART" id="SM00155">
    <property type="entry name" value="PLDc"/>
    <property type="match status" value="2"/>
</dbReference>
<reference evidence="18 19" key="1">
    <citation type="submission" date="2018-09" db="EMBL/GenBank/DDBJ databases">
        <title>Genomic Encyclopedia of Archaeal and Bacterial Type Strains, Phase II (KMG-II): from individual species to whole genera.</title>
        <authorList>
            <person name="Goeker M."/>
        </authorList>
    </citation>
    <scope>NUCLEOTIDE SEQUENCE [LARGE SCALE GENOMIC DNA]</scope>
    <source>
        <strain evidence="18 19">DSM 11458</strain>
    </source>
</reference>